<protein>
    <recommendedName>
        <fullName evidence="5">Cytochrome P450</fullName>
    </recommendedName>
</protein>
<sequence length="289" mass="33530">MGKNVMEELVRNSVSEYLRCLKNIENKESVSMRWPIQLMISNIINEVLFGYRYKYDAFEDLTNFVEGFNKMVKDISKSTLLMLGIAFPWIKYVPVLRYYALEIHAENVRRNNEYIVRNVAKALETFDPDGEPTNFVHAYKQRMTTNAYLDHDNLIATCADFFSAGQETTTTTLRWAMLFLADNQQVQDTLREEVYHVVGKDRLPALADKAKMMYAQATVHEIQRFANILRMNVLRKTHKPTVLAGCAIPAGTAVNADLHYVMWNDPHFENPKQFRPERYVAEDGKSLRK</sequence>
<dbReference type="PANTHER" id="PTHR24284">
    <property type="entry name" value="CYTOCHROME P450 FAMILY"/>
    <property type="match status" value="1"/>
</dbReference>
<dbReference type="InterPro" id="IPR002401">
    <property type="entry name" value="Cyt_P450_E_grp-I"/>
</dbReference>
<proteinExistence type="inferred from homology"/>
<comment type="caution">
    <text evidence="3">The sequence shown here is derived from an EMBL/GenBank/DDBJ whole genome shotgun (WGS) entry which is preliminary data.</text>
</comment>
<dbReference type="PRINTS" id="PR00385">
    <property type="entry name" value="P450"/>
</dbReference>
<dbReference type="GO" id="GO:0016705">
    <property type="term" value="F:oxidoreductase activity, acting on paired donors, with incorporation or reduction of molecular oxygen"/>
    <property type="evidence" value="ECO:0007669"/>
    <property type="project" value="InterPro"/>
</dbReference>
<evidence type="ECO:0000313" key="3">
    <source>
        <dbReference type="EMBL" id="GMR45629.1"/>
    </source>
</evidence>
<reference evidence="4" key="1">
    <citation type="submission" date="2022-10" db="EMBL/GenBank/DDBJ databases">
        <title>Genome assembly of Pristionchus species.</title>
        <authorList>
            <person name="Yoshida K."/>
            <person name="Sommer R.J."/>
        </authorList>
    </citation>
    <scope>NUCLEOTIDE SEQUENCE [LARGE SCALE GENOMIC DNA]</scope>
    <source>
        <strain evidence="4">RS5460</strain>
    </source>
</reference>
<gene>
    <name evidence="3" type="ORF">PMAYCL1PPCAC_15824</name>
</gene>
<dbReference type="EMBL" id="BTRK01000004">
    <property type="protein sequence ID" value="GMR45629.1"/>
    <property type="molecule type" value="Genomic_DNA"/>
</dbReference>
<evidence type="ECO:0000313" key="4">
    <source>
        <dbReference type="Proteomes" id="UP001328107"/>
    </source>
</evidence>
<dbReference type="GO" id="GO:0005506">
    <property type="term" value="F:iron ion binding"/>
    <property type="evidence" value="ECO:0007669"/>
    <property type="project" value="InterPro"/>
</dbReference>
<organism evidence="3 4">
    <name type="scientific">Pristionchus mayeri</name>
    <dbReference type="NCBI Taxonomy" id="1317129"/>
    <lineage>
        <taxon>Eukaryota</taxon>
        <taxon>Metazoa</taxon>
        <taxon>Ecdysozoa</taxon>
        <taxon>Nematoda</taxon>
        <taxon>Chromadorea</taxon>
        <taxon>Rhabditida</taxon>
        <taxon>Rhabditina</taxon>
        <taxon>Diplogasteromorpha</taxon>
        <taxon>Diplogasteroidea</taxon>
        <taxon>Neodiplogasteridae</taxon>
        <taxon>Pristionchus</taxon>
    </lineage>
</organism>
<keyword evidence="2" id="KW-0560">Oxidoreductase</keyword>
<evidence type="ECO:0000256" key="1">
    <source>
        <dbReference type="ARBA" id="ARBA00010617"/>
    </source>
</evidence>
<evidence type="ECO:0008006" key="5">
    <source>
        <dbReference type="Google" id="ProtNLM"/>
    </source>
</evidence>
<dbReference type="Pfam" id="PF00067">
    <property type="entry name" value="p450"/>
    <property type="match status" value="1"/>
</dbReference>
<dbReference type="PRINTS" id="PR00463">
    <property type="entry name" value="EP450I"/>
</dbReference>
<keyword evidence="4" id="KW-1185">Reference proteome</keyword>
<dbReference type="GO" id="GO:0020037">
    <property type="term" value="F:heme binding"/>
    <property type="evidence" value="ECO:0007669"/>
    <property type="project" value="InterPro"/>
</dbReference>
<comment type="similarity">
    <text evidence="1">Belongs to the cytochrome P450 family.</text>
</comment>
<keyword evidence="2" id="KW-0503">Monooxygenase</keyword>
<dbReference type="Proteomes" id="UP001328107">
    <property type="component" value="Unassembled WGS sequence"/>
</dbReference>
<dbReference type="InterPro" id="IPR001128">
    <property type="entry name" value="Cyt_P450"/>
</dbReference>
<evidence type="ECO:0000256" key="2">
    <source>
        <dbReference type="ARBA" id="ARBA00023033"/>
    </source>
</evidence>
<dbReference type="PANTHER" id="PTHR24284:SF1">
    <property type="entry name" value="CYTOCHROME P450 FAMILY"/>
    <property type="match status" value="1"/>
</dbReference>
<dbReference type="InterPro" id="IPR036396">
    <property type="entry name" value="Cyt_P450_sf"/>
</dbReference>
<dbReference type="GO" id="GO:0004497">
    <property type="term" value="F:monooxygenase activity"/>
    <property type="evidence" value="ECO:0007669"/>
    <property type="project" value="UniProtKB-KW"/>
</dbReference>
<feature type="non-terminal residue" evidence="3">
    <location>
        <position position="289"/>
    </location>
</feature>
<dbReference type="SUPFAM" id="SSF48264">
    <property type="entry name" value="Cytochrome P450"/>
    <property type="match status" value="1"/>
</dbReference>
<dbReference type="Gene3D" id="1.10.630.10">
    <property type="entry name" value="Cytochrome P450"/>
    <property type="match status" value="1"/>
</dbReference>
<dbReference type="AlphaFoldDB" id="A0AAN5HYM4"/>
<accession>A0AAN5HYM4</accession>
<name>A0AAN5HYM4_9BILA</name>